<name>A0AA88I5R7_ARTSF</name>
<dbReference type="EMBL" id="JAVRJZ010000005">
    <property type="protein sequence ID" value="KAK2722315.1"/>
    <property type="molecule type" value="Genomic_DNA"/>
</dbReference>
<accession>A0AA88I5R7</accession>
<keyword evidence="1" id="KW-1133">Transmembrane helix</keyword>
<evidence type="ECO:0000256" key="1">
    <source>
        <dbReference type="SAM" id="Phobius"/>
    </source>
</evidence>
<reference evidence="2" key="1">
    <citation type="submission" date="2023-07" db="EMBL/GenBank/DDBJ databases">
        <title>Chromosome-level genome assembly of Artemia franciscana.</title>
        <authorList>
            <person name="Jo E."/>
        </authorList>
    </citation>
    <scope>NUCLEOTIDE SEQUENCE</scope>
    <source>
        <tissue evidence="2">Whole body</tissue>
    </source>
</reference>
<sequence>MELFLFQKVFLLLVEIAMSSLNFACIALFPFAIMAARKYDTVESTLLAIEFTGSLNVVSTRILYTAFMFQRLESIFCVWTAVADIINIVVRNTALGSLLLHKFFKYRLPGFYRSLKFSKKLLITIGPGFLCSLPTVIALPALKRNIVVAVCLRETDRFFDNVRVCNSASEQTIANVSSPLNEVTVYQIEQAGNKTSRGTTMPVAGLSEPQFRRDTLQDEEPHRSRAPTDIFWRLLINYPK</sequence>
<protein>
    <submittedName>
        <fullName evidence="2">Uncharacterized protein</fullName>
    </submittedName>
</protein>
<keyword evidence="1" id="KW-0472">Membrane</keyword>
<dbReference type="Proteomes" id="UP001187531">
    <property type="component" value="Unassembled WGS sequence"/>
</dbReference>
<feature type="transmembrane region" description="Helical" evidence="1">
    <location>
        <begin position="12"/>
        <end position="33"/>
    </location>
</feature>
<organism evidence="2 3">
    <name type="scientific">Artemia franciscana</name>
    <name type="common">Brine shrimp</name>
    <name type="synonym">Artemia sanfranciscana</name>
    <dbReference type="NCBI Taxonomy" id="6661"/>
    <lineage>
        <taxon>Eukaryota</taxon>
        <taxon>Metazoa</taxon>
        <taxon>Ecdysozoa</taxon>
        <taxon>Arthropoda</taxon>
        <taxon>Crustacea</taxon>
        <taxon>Branchiopoda</taxon>
        <taxon>Anostraca</taxon>
        <taxon>Artemiidae</taxon>
        <taxon>Artemia</taxon>
    </lineage>
</organism>
<dbReference type="AlphaFoldDB" id="A0AA88I5R7"/>
<feature type="transmembrane region" description="Helical" evidence="1">
    <location>
        <begin position="45"/>
        <end position="64"/>
    </location>
</feature>
<proteinExistence type="predicted"/>
<feature type="transmembrane region" description="Helical" evidence="1">
    <location>
        <begin position="76"/>
        <end position="100"/>
    </location>
</feature>
<feature type="transmembrane region" description="Helical" evidence="1">
    <location>
        <begin position="121"/>
        <end position="142"/>
    </location>
</feature>
<keyword evidence="1" id="KW-0812">Transmembrane</keyword>
<evidence type="ECO:0000313" key="2">
    <source>
        <dbReference type="EMBL" id="KAK2722315.1"/>
    </source>
</evidence>
<keyword evidence="3" id="KW-1185">Reference proteome</keyword>
<evidence type="ECO:0000313" key="3">
    <source>
        <dbReference type="Proteomes" id="UP001187531"/>
    </source>
</evidence>
<gene>
    <name evidence="2" type="ORF">QYM36_002745</name>
</gene>
<comment type="caution">
    <text evidence="2">The sequence shown here is derived from an EMBL/GenBank/DDBJ whole genome shotgun (WGS) entry which is preliminary data.</text>
</comment>